<dbReference type="AlphaFoldDB" id="A0A834TIX7"/>
<keyword evidence="1" id="KW-0862">Zinc</keyword>
<keyword evidence="4" id="KW-0808">Transferase</keyword>
<keyword evidence="1" id="KW-0479">Metal-binding</keyword>
<organism evidence="4 5">
    <name type="scientific">Senna tora</name>
    <dbReference type="NCBI Taxonomy" id="362788"/>
    <lineage>
        <taxon>Eukaryota</taxon>
        <taxon>Viridiplantae</taxon>
        <taxon>Streptophyta</taxon>
        <taxon>Embryophyta</taxon>
        <taxon>Tracheophyta</taxon>
        <taxon>Spermatophyta</taxon>
        <taxon>Magnoliopsida</taxon>
        <taxon>eudicotyledons</taxon>
        <taxon>Gunneridae</taxon>
        <taxon>Pentapetalae</taxon>
        <taxon>rosids</taxon>
        <taxon>fabids</taxon>
        <taxon>Fabales</taxon>
        <taxon>Fabaceae</taxon>
        <taxon>Caesalpinioideae</taxon>
        <taxon>Cassia clade</taxon>
        <taxon>Senna</taxon>
    </lineage>
</organism>
<accession>A0A834TIX7</accession>
<gene>
    <name evidence="4" type="ORF">G2W53_027225</name>
</gene>
<dbReference type="GO" id="GO:0008270">
    <property type="term" value="F:zinc ion binding"/>
    <property type="evidence" value="ECO:0007669"/>
    <property type="project" value="UniProtKB-KW"/>
</dbReference>
<dbReference type="Proteomes" id="UP000634136">
    <property type="component" value="Unassembled WGS sequence"/>
</dbReference>
<dbReference type="PANTHER" id="PTHR31286">
    <property type="entry name" value="GLYCINE-RICH CELL WALL STRUCTURAL PROTEIN 1.8-LIKE"/>
    <property type="match status" value="1"/>
</dbReference>
<dbReference type="PROSITE" id="PS50158">
    <property type="entry name" value="ZF_CCHC"/>
    <property type="match status" value="1"/>
</dbReference>
<evidence type="ECO:0000256" key="2">
    <source>
        <dbReference type="SAM" id="SignalP"/>
    </source>
</evidence>
<feature type="signal peptide" evidence="2">
    <location>
        <begin position="1"/>
        <end position="16"/>
    </location>
</feature>
<keyword evidence="2" id="KW-0732">Signal</keyword>
<feature type="domain" description="CCHC-type" evidence="3">
    <location>
        <begin position="204"/>
        <end position="217"/>
    </location>
</feature>
<evidence type="ECO:0000313" key="4">
    <source>
        <dbReference type="EMBL" id="KAF7821770.1"/>
    </source>
</evidence>
<comment type="caution">
    <text evidence="4">The sequence shown here is derived from an EMBL/GenBank/DDBJ whole genome shotgun (WGS) entry which is preliminary data.</text>
</comment>
<evidence type="ECO:0000313" key="5">
    <source>
        <dbReference type="Proteomes" id="UP000634136"/>
    </source>
</evidence>
<dbReference type="OrthoDB" id="1418158at2759"/>
<evidence type="ECO:0000259" key="3">
    <source>
        <dbReference type="PROSITE" id="PS50158"/>
    </source>
</evidence>
<proteinExistence type="predicted"/>
<dbReference type="Pfam" id="PF14392">
    <property type="entry name" value="zf-CCHC_4"/>
    <property type="match status" value="1"/>
</dbReference>
<dbReference type="InterPro" id="IPR025836">
    <property type="entry name" value="Zn_knuckle_CX2CX4HX4C"/>
</dbReference>
<reference evidence="4" key="1">
    <citation type="submission" date="2020-09" db="EMBL/GenBank/DDBJ databases">
        <title>Genome-Enabled Discovery of Anthraquinone Biosynthesis in Senna tora.</title>
        <authorList>
            <person name="Kang S.-H."/>
            <person name="Pandey R.P."/>
            <person name="Lee C.-M."/>
            <person name="Sim J.-S."/>
            <person name="Jeong J.-T."/>
            <person name="Choi B.-S."/>
            <person name="Jung M."/>
            <person name="Ginzburg D."/>
            <person name="Zhao K."/>
            <person name="Won S.Y."/>
            <person name="Oh T.-J."/>
            <person name="Yu Y."/>
            <person name="Kim N.-H."/>
            <person name="Lee O.R."/>
            <person name="Lee T.-H."/>
            <person name="Bashyal P."/>
            <person name="Kim T.-S."/>
            <person name="Lee W.-H."/>
            <person name="Kawkins C."/>
            <person name="Kim C.-K."/>
            <person name="Kim J.S."/>
            <person name="Ahn B.O."/>
            <person name="Rhee S.Y."/>
            <person name="Sohng J.K."/>
        </authorList>
    </citation>
    <scope>NUCLEOTIDE SEQUENCE</scope>
    <source>
        <tissue evidence="4">Leaf</tissue>
    </source>
</reference>
<keyword evidence="5" id="KW-1185">Reference proteome</keyword>
<dbReference type="GO" id="GO:0003676">
    <property type="term" value="F:nucleic acid binding"/>
    <property type="evidence" value="ECO:0007669"/>
    <property type="project" value="InterPro"/>
</dbReference>
<dbReference type="PANTHER" id="PTHR31286:SF167">
    <property type="entry name" value="OS09G0268800 PROTEIN"/>
    <property type="match status" value="1"/>
</dbReference>
<dbReference type="InterPro" id="IPR025558">
    <property type="entry name" value="DUF4283"/>
</dbReference>
<sequence>MSVVFMLPCFWCISKGPVLEVADNYWVIQRAMWSRRVIAAIIDKNDMPDFRLQAIINSQWKLQGQVLVRAKVNNFFVLELSNEDDRLFMLTNGPWAVQNRLLVLDKWVPGASMDKLRVGKIAVWFKFTGFPFELISNTIAFKLGSIFGEVVADPYNDEVANIHYLRAKVMIDPSKPLFLGTFIPLDNGKSVWINCTPERTYRVCEQCGRIGHLAKDCDWSVLKTMYEMHVQWNEIGMNQGLQFWMQPNVPHFQCPRRKCSKWHYSSSTKVQVEYDEFGFRYVVSDLRSEHAGTNTINAEFSSNSDSSNEYYTQNSSFKVQQPLQEVSPPSVNIQNEVQEASPILQAEQGVTQVAQGGVVVHAVEASYLGNDVQLEGENTEPVCGNNDDHCFALNAEDMQNLSGQSKAVGKAIQDGNISQDYQHLLCLEDITHLDDDVSTPEFVDGFSDDMMDTEDGPTV</sequence>
<name>A0A834TIX7_9FABA</name>
<feature type="chain" id="PRO_5032961218" evidence="2">
    <location>
        <begin position="17"/>
        <end position="459"/>
    </location>
</feature>
<dbReference type="InterPro" id="IPR040256">
    <property type="entry name" value="At4g02000-like"/>
</dbReference>
<dbReference type="EMBL" id="JAAIUW010000008">
    <property type="protein sequence ID" value="KAF7821770.1"/>
    <property type="molecule type" value="Genomic_DNA"/>
</dbReference>
<keyword evidence="4" id="KW-0670">Pyruvate</keyword>
<evidence type="ECO:0000256" key="1">
    <source>
        <dbReference type="PROSITE-ProRule" id="PRU00047"/>
    </source>
</evidence>
<dbReference type="GO" id="GO:0016740">
    <property type="term" value="F:transferase activity"/>
    <property type="evidence" value="ECO:0007669"/>
    <property type="project" value="UniProtKB-KW"/>
</dbReference>
<dbReference type="Pfam" id="PF14111">
    <property type="entry name" value="DUF4283"/>
    <property type="match status" value="1"/>
</dbReference>
<keyword evidence="1" id="KW-0863">Zinc-finger</keyword>
<dbReference type="InterPro" id="IPR001878">
    <property type="entry name" value="Znf_CCHC"/>
</dbReference>
<protein>
    <submittedName>
        <fullName evidence="4">Pyruvate carboxyltransferase</fullName>
    </submittedName>
</protein>